<evidence type="ECO:0000256" key="2">
    <source>
        <dbReference type="SAM" id="Phobius"/>
    </source>
</evidence>
<keyword evidence="2" id="KW-0472">Membrane</keyword>
<proteinExistence type="predicted"/>
<feature type="region of interest" description="Disordered" evidence="1">
    <location>
        <begin position="131"/>
        <end position="246"/>
    </location>
</feature>
<evidence type="ECO:0000256" key="1">
    <source>
        <dbReference type="SAM" id="MobiDB-lite"/>
    </source>
</evidence>
<feature type="transmembrane region" description="Helical" evidence="2">
    <location>
        <begin position="36"/>
        <end position="57"/>
    </location>
</feature>
<gene>
    <name evidence="3" type="ORF">ACFP2T_03175</name>
</gene>
<feature type="compositionally biased region" description="Pro residues" evidence="1">
    <location>
        <begin position="204"/>
        <end position="226"/>
    </location>
</feature>
<feature type="transmembrane region" description="Helical" evidence="2">
    <location>
        <begin position="64"/>
        <end position="82"/>
    </location>
</feature>
<keyword evidence="2" id="KW-1133">Transmembrane helix</keyword>
<feature type="transmembrane region" description="Helical" evidence="2">
    <location>
        <begin position="94"/>
        <end position="113"/>
    </location>
</feature>
<feature type="compositionally biased region" description="Pro residues" evidence="1">
    <location>
        <begin position="157"/>
        <end position="166"/>
    </location>
</feature>
<dbReference type="EMBL" id="JBHSPR010000001">
    <property type="protein sequence ID" value="MFC6015195.1"/>
    <property type="molecule type" value="Genomic_DNA"/>
</dbReference>
<keyword evidence="4" id="KW-1185">Reference proteome</keyword>
<feature type="compositionally biased region" description="Low complexity" evidence="1">
    <location>
        <begin position="167"/>
        <end position="184"/>
    </location>
</feature>
<protein>
    <submittedName>
        <fullName evidence="3">Uncharacterized protein</fullName>
    </submittedName>
</protein>
<keyword evidence="2" id="KW-0812">Transmembrane</keyword>
<name>A0ABW1K1B0_9ACTN</name>
<sequence length="246" mass="26169">MSYVPGGTWQQSPAQPTPITPNPQASVWWRIGHSSWLLLPILGFNCLAGLGFLYIGLRARRPAWWVPGVVYLAFAWPSFLIVGSTPADSVASDLGAGLFLLGWLVSIVHACVINSSWLRWRAEHQPWYAHQTQAQTQAQAQAWPGMPQSVPQAAGHFPPPSTPPGYGPTYGPGSPVGAVSGAGAYQSNPTSPAGSYPNPSTDPGMPPPADPYASPPLDPDLPPPVDPYFGPLPGQEMPASPPRYYG</sequence>
<organism evidence="3 4">
    <name type="scientific">Plantactinospora solaniradicis</name>
    <dbReference type="NCBI Taxonomy" id="1723736"/>
    <lineage>
        <taxon>Bacteria</taxon>
        <taxon>Bacillati</taxon>
        <taxon>Actinomycetota</taxon>
        <taxon>Actinomycetes</taxon>
        <taxon>Micromonosporales</taxon>
        <taxon>Micromonosporaceae</taxon>
        <taxon>Plantactinospora</taxon>
    </lineage>
</organism>
<reference evidence="4" key="1">
    <citation type="journal article" date="2019" name="Int. J. Syst. Evol. Microbiol.">
        <title>The Global Catalogue of Microorganisms (GCM) 10K type strain sequencing project: providing services to taxonomists for standard genome sequencing and annotation.</title>
        <authorList>
            <consortium name="The Broad Institute Genomics Platform"/>
            <consortium name="The Broad Institute Genome Sequencing Center for Infectious Disease"/>
            <person name="Wu L."/>
            <person name="Ma J."/>
        </authorList>
    </citation>
    <scope>NUCLEOTIDE SEQUENCE [LARGE SCALE GENOMIC DNA]</scope>
    <source>
        <strain evidence="4">ZS-35-S2</strain>
    </source>
</reference>
<dbReference type="Proteomes" id="UP001596203">
    <property type="component" value="Unassembled WGS sequence"/>
</dbReference>
<evidence type="ECO:0000313" key="4">
    <source>
        <dbReference type="Proteomes" id="UP001596203"/>
    </source>
</evidence>
<accession>A0ABW1K1B0</accession>
<feature type="compositionally biased region" description="Low complexity" evidence="1">
    <location>
        <begin position="131"/>
        <end position="142"/>
    </location>
</feature>
<comment type="caution">
    <text evidence="3">The sequence shown here is derived from an EMBL/GenBank/DDBJ whole genome shotgun (WGS) entry which is preliminary data.</text>
</comment>
<evidence type="ECO:0000313" key="3">
    <source>
        <dbReference type="EMBL" id="MFC6015195.1"/>
    </source>
</evidence>
<dbReference type="RefSeq" id="WP_377416996.1">
    <property type="nucleotide sequence ID" value="NZ_JBHSPR010000001.1"/>
</dbReference>